<evidence type="ECO:0000313" key="2">
    <source>
        <dbReference type="EMBL" id="MDS3862043.1"/>
    </source>
</evidence>
<dbReference type="InterPro" id="IPR003018">
    <property type="entry name" value="GAF"/>
</dbReference>
<sequence>MNSSPHTISPQADILSHDPRGLVTELLAVGIALSATDNLTDLLTLILTKSREITCSDAGSVFLVDRQAHPPNLWFKTAQNDTHPELSLHEFFIPLNAESLVGYVALTGEILNIADAYEISPAETYQFNRSFDDNLSYRTRSVLVIPMQNTEGEIIGVLQLLNRKIRADIKITPDNASDVTVAYSHWEEAILRSLASQAAVSIERNHLLESIEKLFEGFVTASVQAIEARDKITAGHSERVADLTLSLAQEVNQQAGVGGFGGAWFDQRQLQELRYAALLHDFGKVGVPEVILSKEKKLYPLQLEIIRQRFHFVRRTLELECNQAKLDYLQANPHHDPDAGTCDHCQQLRQFDHQLQAQLQELDRYWQVIEIANEPKVLAEEPLGILQELTSWQYKDINGRLQPLVTMAELEQLLVRRGNLTPQERLAIESHVTHTYEFLRRIPWTSDLKNVPIIAYGHHERLNGQGYPLGIADIPLQTQMLTVADIYDALTAADRPYKKSLPVGVALKILHQEAESNQLNRDLVLLFEQKQVYQVLGHHQAD</sequence>
<dbReference type="Pfam" id="PF01590">
    <property type="entry name" value="GAF"/>
    <property type="match status" value="1"/>
</dbReference>
<feature type="domain" description="HD-GYP" evidence="1">
    <location>
        <begin position="211"/>
        <end position="341"/>
    </location>
</feature>
<evidence type="ECO:0000259" key="1">
    <source>
        <dbReference type="PROSITE" id="PS51832"/>
    </source>
</evidence>
<dbReference type="RefSeq" id="WP_322879260.1">
    <property type="nucleotide sequence ID" value="NZ_JAVMIP010000020.1"/>
</dbReference>
<proteinExistence type="predicted"/>
<name>A0AAE4FUD2_9CYAN</name>
<gene>
    <name evidence="2" type="ORF">RIF25_14670</name>
</gene>
<keyword evidence="3" id="KW-1185">Reference proteome</keyword>
<dbReference type="SUPFAM" id="SSF55781">
    <property type="entry name" value="GAF domain-like"/>
    <property type="match status" value="1"/>
</dbReference>
<feature type="domain" description="HD-GYP" evidence="1">
    <location>
        <begin position="342"/>
        <end position="542"/>
    </location>
</feature>
<dbReference type="Gene3D" id="3.30.450.40">
    <property type="match status" value="1"/>
</dbReference>
<dbReference type="Proteomes" id="UP001268256">
    <property type="component" value="Unassembled WGS sequence"/>
</dbReference>
<dbReference type="InterPro" id="IPR037522">
    <property type="entry name" value="HD_GYP_dom"/>
</dbReference>
<reference evidence="3" key="1">
    <citation type="submission" date="2023-07" db="EMBL/GenBank/DDBJ databases">
        <authorList>
            <person name="Luz R."/>
            <person name="Cordeiro R."/>
            <person name="Fonseca A."/>
            <person name="Goncalves V."/>
        </authorList>
    </citation>
    <scope>NUCLEOTIDE SEQUENCE [LARGE SCALE GENOMIC DNA]</scope>
    <source>
        <strain evidence="3">BACA0444</strain>
    </source>
</reference>
<dbReference type="CDD" id="cd00077">
    <property type="entry name" value="HDc"/>
    <property type="match status" value="2"/>
</dbReference>
<protein>
    <submittedName>
        <fullName evidence="2">HD domain-containing phosphohydrolase</fullName>
    </submittedName>
</protein>
<dbReference type="EMBL" id="JAVMIP010000020">
    <property type="protein sequence ID" value="MDS3862043.1"/>
    <property type="molecule type" value="Genomic_DNA"/>
</dbReference>
<dbReference type="PANTHER" id="PTHR43155:SF2">
    <property type="entry name" value="CYCLIC DI-GMP PHOSPHODIESTERASE PA4108"/>
    <property type="match status" value="1"/>
</dbReference>
<dbReference type="Pfam" id="PF13487">
    <property type="entry name" value="HD_5"/>
    <property type="match status" value="1"/>
</dbReference>
<evidence type="ECO:0000313" key="3">
    <source>
        <dbReference type="Proteomes" id="UP001268256"/>
    </source>
</evidence>
<dbReference type="Pfam" id="PF01966">
    <property type="entry name" value="HD"/>
    <property type="match status" value="1"/>
</dbReference>
<dbReference type="InterPro" id="IPR029016">
    <property type="entry name" value="GAF-like_dom_sf"/>
</dbReference>
<dbReference type="PANTHER" id="PTHR43155">
    <property type="entry name" value="CYCLIC DI-GMP PHOSPHODIESTERASE PA4108-RELATED"/>
    <property type="match status" value="1"/>
</dbReference>
<dbReference type="InterPro" id="IPR006674">
    <property type="entry name" value="HD_domain"/>
</dbReference>
<comment type="caution">
    <text evidence="2">The sequence shown here is derived from an EMBL/GenBank/DDBJ whole genome shotgun (WGS) entry which is preliminary data.</text>
</comment>
<dbReference type="AlphaFoldDB" id="A0AAE4FUD2"/>
<accession>A0AAE4FUD2</accession>
<dbReference type="Gene3D" id="1.10.3210.10">
    <property type="entry name" value="Hypothetical protein af1432"/>
    <property type="match status" value="2"/>
</dbReference>
<dbReference type="SUPFAM" id="SSF109604">
    <property type="entry name" value="HD-domain/PDEase-like"/>
    <property type="match status" value="2"/>
</dbReference>
<dbReference type="SMART" id="SM00065">
    <property type="entry name" value="GAF"/>
    <property type="match status" value="1"/>
</dbReference>
<organism evidence="2 3">
    <name type="scientific">Pseudocalidococcus azoricus BACA0444</name>
    <dbReference type="NCBI Taxonomy" id="2918990"/>
    <lineage>
        <taxon>Bacteria</taxon>
        <taxon>Bacillati</taxon>
        <taxon>Cyanobacteriota</taxon>
        <taxon>Cyanophyceae</taxon>
        <taxon>Acaryochloridales</taxon>
        <taxon>Thermosynechococcaceae</taxon>
        <taxon>Pseudocalidococcus</taxon>
        <taxon>Pseudocalidococcus azoricus</taxon>
    </lineage>
</organism>
<dbReference type="SMART" id="SM00471">
    <property type="entry name" value="HDc"/>
    <property type="match status" value="1"/>
</dbReference>
<dbReference type="PROSITE" id="PS51832">
    <property type="entry name" value="HD_GYP"/>
    <property type="match status" value="2"/>
</dbReference>
<dbReference type="InterPro" id="IPR003607">
    <property type="entry name" value="HD/PDEase_dom"/>
</dbReference>